<dbReference type="SUPFAM" id="SSF56112">
    <property type="entry name" value="Protein kinase-like (PK-like)"/>
    <property type="match status" value="1"/>
</dbReference>
<comment type="caution">
    <text evidence="7">The sequence shown here is derived from an EMBL/GenBank/DDBJ whole genome shotgun (WGS) entry which is preliminary data.</text>
</comment>
<keyword evidence="3" id="KW-0547">Nucleotide-binding</keyword>
<keyword evidence="6" id="KW-1133">Transmembrane helix</keyword>
<keyword evidence="6" id="KW-0812">Transmembrane</keyword>
<dbReference type="Proteomes" id="UP000265520">
    <property type="component" value="Unassembled WGS sequence"/>
</dbReference>
<evidence type="ECO:0000256" key="1">
    <source>
        <dbReference type="ARBA" id="ARBA00022527"/>
    </source>
</evidence>
<keyword evidence="8" id="KW-1185">Reference proteome</keyword>
<evidence type="ECO:0000313" key="7">
    <source>
        <dbReference type="EMBL" id="MCI25557.1"/>
    </source>
</evidence>
<name>A0A392QNM0_9FABA</name>
<keyword evidence="2" id="KW-0808">Transferase</keyword>
<dbReference type="PANTHER" id="PTHR27002">
    <property type="entry name" value="RECEPTOR-LIKE SERINE/THREONINE-PROTEIN KINASE SD1-8"/>
    <property type="match status" value="1"/>
</dbReference>
<evidence type="ECO:0000256" key="4">
    <source>
        <dbReference type="ARBA" id="ARBA00022777"/>
    </source>
</evidence>
<protein>
    <submittedName>
        <fullName evidence="7">Cysteine-rich receptor-like protein kinase 10-like</fullName>
    </submittedName>
</protein>
<dbReference type="Gene3D" id="3.30.200.20">
    <property type="entry name" value="Phosphorylase Kinase, domain 1"/>
    <property type="match status" value="1"/>
</dbReference>
<keyword evidence="1" id="KW-0723">Serine/threonine-protein kinase</keyword>
<reference evidence="7 8" key="1">
    <citation type="journal article" date="2018" name="Front. Plant Sci.">
        <title>Red Clover (Trifolium pratense) and Zigzag Clover (T. medium) - A Picture of Genomic Similarities and Differences.</title>
        <authorList>
            <person name="Dluhosova J."/>
            <person name="Istvanek J."/>
            <person name="Nedelnik J."/>
            <person name="Repkova J."/>
        </authorList>
    </citation>
    <scope>NUCLEOTIDE SEQUENCE [LARGE SCALE GENOMIC DNA]</scope>
    <source>
        <strain evidence="8">cv. 10/8</strain>
        <tissue evidence="7">Leaf</tissue>
    </source>
</reference>
<feature type="transmembrane region" description="Helical" evidence="6">
    <location>
        <begin position="6"/>
        <end position="30"/>
    </location>
</feature>
<dbReference type="GO" id="GO:0004674">
    <property type="term" value="F:protein serine/threonine kinase activity"/>
    <property type="evidence" value="ECO:0007669"/>
    <property type="project" value="UniProtKB-KW"/>
</dbReference>
<dbReference type="GO" id="GO:0005886">
    <property type="term" value="C:plasma membrane"/>
    <property type="evidence" value="ECO:0007669"/>
    <property type="project" value="TreeGrafter"/>
</dbReference>
<proteinExistence type="predicted"/>
<keyword evidence="5" id="KW-0067">ATP-binding</keyword>
<dbReference type="GO" id="GO:0042742">
    <property type="term" value="P:defense response to bacterium"/>
    <property type="evidence" value="ECO:0007669"/>
    <property type="project" value="TreeGrafter"/>
</dbReference>
<dbReference type="PANTHER" id="PTHR27002:SF589">
    <property type="entry name" value="CYSTEINE-RICH RECEPTOR-KINASE-LIKE PROTEIN"/>
    <property type="match status" value="1"/>
</dbReference>
<keyword evidence="6" id="KW-0472">Membrane</keyword>
<dbReference type="EMBL" id="LXQA010147892">
    <property type="protein sequence ID" value="MCI25557.1"/>
    <property type="molecule type" value="Genomic_DNA"/>
</dbReference>
<organism evidence="7 8">
    <name type="scientific">Trifolium medium</name>
    <dbReference type="NCBI Taxonomy" id="97028"/>
    <lineage>
        <taxon>Eukaryota</taxon>
        <taxon>Viridiplantae</taxon>
        <taxon>Streptophyta</taxon>
        <taxon>Embryophyta</taxon>
        <taxon>Tracheophyta</taxon>
        <taxon>Spermatophyta</taxon>
        <taxon>Magnoliopsida</taxon>
        <taxon>eudicotyledons</taxon>
        <taxon>Gunneridae</taxon>
        <taxon>Pentapetalae</taxon>
        <taxon>rosids</taxon>
        <taxon>fabids</taxon>
        <taxon>Fabales</taxon>
        <taxon>Fabaceae</taxon>
        <taxon>Papilionoideae</taxon>
        <taxon>50 kb inversion clade</taxon>
        <taxon>NPAAA clade</taxon>
        <taxon>Hologalegina</taxon>
        <taxon>IRL clade</taxon>
        <taxon>Trifolieae</taxon>
        <taxon>Trifolium</taxon>
    </lineage>
</organism>
<evidence type="ECO:0000256" key="6">
    <source>
        <dbReference type="SAM" id="Phobius"/>
    </source>
</evidence>
<accession>A0A392QNM0</accession>
<dbReference type="AlphaFoldDB" id="A0A392QNM0"/>
<evidence type="ECO:0000313" key="8">
    <source>
        <dbReference type="Proteomes" id="UP000265520"/>
    </source>
</evidence>
<evidence type="ECO:0000256" key="2">
    <source>
        <dbReference type="ARBA" id="ARBA00022679"/>
    </source>
</evidence>
<keyword evidence="4 7" id="KW-0418">Kinase</keyword>
<feature type="non-terminal residue" evidence="7">
    <location>
        <position position="1"/>
    </location>
</feature>
<keyword evidence="7" id="KW-0675">Receptor</keyword>
<dbReference type="GO" id="GO:0005524">
    <property type="term" value="F:ATP binding"/>
    <property type="evidence" value="ECO:0007669"/>
    <property type="project" value="UniProtKB-KW"/>
</dbReference>
<evidence type="ECO:0000256" key="3">
    <source>
        <dbReference type="ARBA" id="ARBA00022741"/>
    </source>
</evidence>
<evidence type="ECO:0000256" key="5">
    <source>
        <dbReference type="ARBA" id="ARBA00022840"/>
    </source>
</evidence>
<dbReference type="InterPro" id="IPR011009">
    <property type="entry name" value="Kinase-like_dom_sf"/>
</dbReference>
<sequence>DSKLGPGTIAVVIVVPVVFLMVLFLGCYYFKKRSKKKRLMPRLMENFGDEIPSLESLQFNLATLEAATNQFSLQNKIGSGGFGEVYKVNIRSNVI</sequence>